<dbReference type="PANTHER" id="PTHR30469">
    <property type="entry name" value="MULTIDRUG RESISTANCE PROTEIN MDTA"/>
    <property type="match status" value="1"/>
</dbReference>
<evidence type="ECO:0000259" key="3">
    <source>
        <dbReference type="Pfam" id="PF25917"/>
    </source>
</evidence>
<keyword evidence="2" id="KW-0175">Coiled coil</keyword>
<proteinExistence type="inferred from homology"/>
<organism evidence="4 5">
    <name type="scientific">Pseudofulvimonas gallinarii</name>
    <dbReference type="NCBI Taxonomy" id="634155"/>
    <lineage>
        <taxon>Bacteria</taxon>
        <taxon>Pseudomonadati</taxon>
        <taxon>Pseudomonadota</taxon>
        <taxon>Gammaproteobacteria</taxon>
        <taxon>Lysobacterales</taxon>
        <taxon>Rhodanobacteraceae</taxon>
        <taxon>Pseudofulvimonas</taxon>
    </lineage>
</organism>
<dbReference type="EMBL" id="SMAF01000007">
    <property type="protein sequence ID" value="TCS98925.1"/>
    <property type="molecule type" value="Genomic_DNA"/>
</dbReference>
<feature type="coiled-coil region" evidence="2">
    <location>
        <begin position="109"/>
        <end position="183"/>
    </location>
</feature>
<dbReference type="Gene3D" id="2.40.420.20">
    <property type="match status" value="1"/>
</dbReference>
<sequence>MRLPKRLLPLLILVAAVVLTFVLIKMRPAPPKQEAAVTTPLVEVEEAKPVAADFVVRAQGTVQPRTQTVLVSEVSGVVVEVADQFNAGGFFRRGDVLLRIDQRDYQVALRRAEAAVANREALLAQERARAEQALRDWENLRRAGTPSDLVLRKPYVAEAEANLRAAQAELQQARINVDRTVIRAPYDGLLRDKRVDVGQFVGTGTQLAELYATDVAEIRLPLTEHDASFVTLPPPGSDDGIGMTVSATIAGVRYNWPARLVRSERVIDERSRVLYAVARIDDPYSRKPDSTHPHVLSFGTFVNAELPATIGHTVVAVPRVALRGSNQVMTVDAGQRLRLREVHIVRSDAGHAYVDGGIAEGERIIVSSMPAPVEGMQVRVNDASAVAATSGQPTVAEPADDAEAVE</sequence>
<dbReference type="Gene3D" id="1.10.287.470">
    <property type="entry name" value="Helix hairpin bin"/>
    <property type="match status" value="1"/>
</dbReference>
<dbReference type="NCBIfam" id="TIGR01730">
    <property type="entry name" value="RND_mfp"/>
    <property type="match status" value="1"/>
</dbReference>
<dbReference type="OrthoDB" id="5730196at2"/>
<dbReference type="Gene3D" id="2.40.50.100">
    <property type="match status" value="1"/>
</dbReference>
<dbReference type="GO" id="GO:0015562">
    <property type="term" value="F:efflux transmembrane transporter activity"/>
    <property type="evidence" value="ECO:0007669"/>
    <property type="project" value="TreeGrafter"/>
</dbReference>
<dbReference type="GO" id="GO:1990281">
    <property type="term" value="C:efflux pump complex"/>
    <property type="evidence" value="ECO:0007669"/>
    <property type="project" value="TreeGrafter"/>
</dbReference>
<evidence type="ECO:0000256" key="1">
    <source>
        <dbReference type="ARBA" id="ARBA00009477"/>
    </source>
</evidence>
<gene>
    <name evidence="4" type="ORF">EDC25_107122</name>
</gene>
<comment type="caution">
    <text evidence="4">The sequence shown here is derived from an EMBL/GenBank/DDBJ whole genome shotgun (WGS) entry which is preliminary data.</text>
</comment>
<dbReference type="InterPro" id="IPR058625">
    <property type="entry name" value="MdtA-like_BSH"/>
</dbReference>
<keyword evidence="5" id="KW-1185">Reference proteome</keyword>
<comment type="similarity">
    <text evidence="1">Belongs to the membrane fusion protein (MFP) (TC 8.A.1) family.</text>
</comment>
<name>A0A4R3LHE6_9GAMM</name>
<reference evidence="4 5" key="1">
    <citation type="submission" date="2019-03" db="EMBL/GenBank/DDBJ databases">
        <title>Genomic Encyclopedia of Type Strains, Phase IV (KMG-IV): sequencing the most valuable type-strain genomes for metagenomic binning, comparative biology and taxonomic classification.</title>
        <authorList>
            <person name="Goeker M."/>
        </authorList>
    </citation>
    <scope>NUCLEOTIDE SEQUENCE [LARGE SCALE GENOMIC DNA]</scope>
    <source>
        <strain evidence="4 5">DSM 21944</strain>
    </source>
</reference>
<dbReference type="Proteomes" id="UP000294599">
    <property type="component" value="Unassembled WGS sequence"/>
</dbReference>
<dbReference type="AlphaFoldDB" id="A0A4R3LHE6"/>
<accession>A0A4R3LHE6</accession>
<dbReference type="InterPro" id="IPR006143">
    <property type="entry name" value="RND_pump_MFP"/>
</dbReference>
<evidence type="ECO:0000313" key="4">
    <source>
        <dbReference type="EMBL" id="TCS98925.1"/>
    </source>
</evidence>
<feature type="domain" description="Multidrug resistance protein MdtA-like barrel-sandwich hybrid" evidence="3">
    <location>
        <begin position="72"/>
        <end position="208"/>
    </location>
</feature>
<evidence type="ECO:0000313" key="5">
    <source>
        <dbReference type="Proteomes" id="UP000294599"/>
    </source>
</evidence>
<dbReference type="PANTHER" id="PTHR30469:SF12">
    <property type="entry name" value="MULTIDRUG RESISTANCE PROTEIN MDTA"/>
    <property type="match status" value="1"/>
</dbReference>
<dbReference type="SUPFAM" id="SSF111369">
    <property type="entry name" value="HlyD-like secretion proteins"/>
    <property type="match status" value="1"/>
</dbReference>
<dbReference type="Pfam" id="PF25917">
    <property type="entry name" value="BSH_RND"/>
    <property type="match status" value="1"/>
</dbReference>
<dbReference type="RefSeq" id="WP_132577353.1">
    <property type="nucleotide sequence ID" value="NZ_JBHLWF010000032.1"/>
</dbReference>
<dbReference type="Gene3D" id="2.40.30.170">
    <property type="match status" value="1"/>
</dbReference>
<evidence type="ECO:0000256" key="2">
    <source>
        <dbReference type="SAM" id="Coils"/>
    </source>
</evidence>
<protein>
    <submittedName>
        <fullName evidence="4">RND family efflux transporter MFP subunit</fullName>
    </submittedName>
</protein>